<dbReference type="PROSITE" id="PS50890">
    <property type="entry name" value="PUA"/>
    <property type="match status" value="1"/>
</dbReference>
<dbReference type="InterPro" id="IPR015947">
    <property type="entry name" value="PUA-like_sf"/>
</dbReference>
<dbReference type="Gene3D" id="3.40.50.150">
    <property type="entry name" value="Vaccinia Virus protein VP39"/>
    <property type="match status" value="1"/>
</dbReference>
<dbReference type="InterPro" id="IPR002478">
    <property type="entry name" value="PUA"/>
</dbReference>
<evidence type="ECO:0000259" key="6">
    <source>
        <dbReference type="PROSITE" id="PS51686"/>
    </source>
</evidence>
<sequence length="474" mass="53056">MGECESEGYEIFGNDVDSFLQQYYSASEIMTLRNTVQIPPDTTIRINTLLVTDSETQVVSKLEEYIKSLPIYSEVDFKSMTDFIRMHPKIPDLVVIKTTGPHLIDSNEIEKRVPKVWVDRICAEAVLRGANVFAPGVKAAEFKVEVGCEVEIHADLDDRITKGSTFAHSGNVNDLTSPKTLHIGNGIAQFSREDMFGNSENSVRSGIAVVVTHPLYRAPPLNGILKSLIYPQNLPSVLVAHVLNPQPNEYVMDMCASPGGKTSHIAALMQNQGRIIALDKNTKKIQQLKSTLDELQVSMVRSFAQDATKYRKYIMNENENPNLVNTEEGKPLRLQRESFDRILVDASCSALGMRPRLRHSDVTREQLESYPKHQMNILRAAVMLLKVNGILTYSTCTLNPNENEGNVFRALSAFPLQLEAPDDPKFMIGSHGRLDMGLSEQQACLVQRFDLSHPDSNSNPAFFCARFRKTAHFN</sequence>
<accession>A0A7S0ZAX3</accession>
<proteinExistence type="inferred from homology"/>
<dbReference type="PRINTS" id="PR02008">
    <property type="entry name" value="RCMTFAMILY"/>
</dbReference>
<dbReference type="InterPro" id="IPR023267">
    <property type="entry name" value="RCMT"/>
</dbReference>
<feature type="binding site" evidence="5">
    <location>
        <position position="345"/>
    </location>
    <ligand>
        <name>S-adenosyl-L-methionine</name>
        <dbReference type="ChEBI" id="CHEBI:59789"/>
    </ligand>
</feature>
<dbReference type="InterPro" id="IPR001678">
    <property type="entry name" value="MeTrfase_RsmB-F_NOP2_dom"/>
</dbReference>
<dbReference type="SUPFAM" id="SSF88697">
    <property type="entry name" value="PUA domain-like"/>
    <property type="match status" value="1"/>
</dbReference>
<feature type="domain" description="SAM-dependent MTase RsmB/NOP-type" evidence="6">
    <location>
        <begin position="158"/>
        <end position="470"/>
    </location>
</feature>
<dbReference type="EMBL" id="HBFP01000740">
    <property type="protein sequence ID" value="CAD8816159.1"/>
    <property type="molecule type" value="Transcribed_RNA"/>
</dbReference>
<dbReference type="Pfam" id="PF01189">
    <property type="entry name" value="Methyltr_RsmB-F"/>
    <property type="match status" value="1"/>
</dbReference>
<dbReference type="PROSITE" id="PS51686">
    <property type="entry name" value="SAM_MT_RSMB_NOP"/>
    <property type="match status" value="1"/>
</dbReference>
<evidence type="ECO:0000256" key="4">
    <source>
        <dbReference type="ARBA" id="ARBA00022884"/>
    </source>
</evidence>
<feature type="active site" description="Nucleophile" evidence="5">
    <location>
        <position position="396"/>
    </location>
</feature>
<dbReference type="Pfam" id="PF01472">
    <property type="entry name" value="PUA"/>
    <property type="match status" value="1"/>
</dbReference>
<keyword evidence="2 5" id="KW-0808">Transferase</keyword>
<feature type="binding site" evidence="5">
    <location>
        <position position="306"/>
    </location>
    <ligand>
        <name>S-adenosyl-L-methionine</name>
        <dbReference type="ChEBI" id="CHEBI:59789"/>
    </ligand>
</feature>
<dbReference type="SUPFAM" id="SSF53335">
    <property type="entry name" value="S-adenosyl-L-methionine-dependent methyltransferases"/>
    <property type="match status" value="1"/>
</dbReference>
<dbReference type="InterPro" id="IPR049560">
    <property type="entry name" value="MeTrfase_RsmB-F_NOP2_cat"/>
</dbReference>
<comment type="caution">
    <text evidence="5">Lacks conserved residue(s) required for the propagation of feature annotation.</text>
</comment>
<keyword evidence="4 5" id="KW-0694">RNA-binding</keyword>
<keyword evidence="1 5" id="KW-0489">Methyltransferase</keyword>
<evidence type="ECO:0000313" key="7">
    <source>
        <dbReference type="EMBL" id="CAD8816159.1"/>
    </source>
</evidence>
<evidence type="ECO:0000256" key="3">
    <source>
        <dbReference type="ARBA" id="ARBA00022691"/>
    </source>
</evidence>
<dbReference type="InterPro" id="IPR029063">
    <property type="entry name" value="SAM-dependent_MTases_sf"/>
</dbReference>
<protein>
    <recommendedName>
        <fullName evidence="6">SAM-dependent MTase RsmB/NOP-type domain-containing protein</fullName>
    </recommendedName>
</protein>
<organism evidence="7">
    <name type="scientific">Timspurckia oligopyrenoides</name>
    <dbReference type="NCBI Taxonomy" id="708627"/>
    <lineage>
        <taxon>Eukaryota</taxon>
        <taxon>Rhodophyta</taxon>
        <taxon>Bangiophyceae</taxon>
        <taxon>Porphyridiales</taxon>
        <taxon>Porphyridiaceae</taxon>
        <taxon>Timspurckia</taxon>
    </lineage>
</organism>
<gene>
    <name evidence="7" type="ORF">TOLI1172_LOCUS547</name>
</gene>
<reference evidence="7" key="1">
    <citation type="submission" date="2021-01" db="EMBL/GenBank/DDBJ databases">
        <authorList>
            <person name="Corre E."/>
            <person name="Pelletier E."/>
            <person name="Niang G."/>
            <person name="Scheremetjew M."/>
            <person name="Finn R."/>
            <person name="Kale V."/>
            <person name="Holt S."/>
            <person name="Cochrane G."/>
            <person name="Meng A."/>
            <person name="Brown T."/>
            <person name="Cohen L."/>
        </authorList>
    </citation>
    <scope>NUCLEOTIDE SEQUENCE</scope>
    <source>
        <strain evidence="7">CCMP3278</strain>
    </source>
</reference>
<dbReference type="GO" id="GO:0001510">
    <property type="term" value="P:RNA methylation"/>
    <property type="evidence" value="ECO:0007669"/>
    <property type="project" value="InterPro"/>
</dbReference>
<evidence type="ECO:0000256" key="2">
    <source>
        <dbReference type="ARBA" id="ARBA00022679"/>
    </source>
</evidence>
<dbReference type="AlphaFoldDB" id="A0A7S0ZAX3"/>
<comment type="similarity">
    <text evidence="5">Belongs to the class I-like SAM-binding methyltransferase superfamily. RsmB/NOP family.</text>
</comment>
<dbReference type="PANTHER" id="PTHR22807">
    <property type="entry name" value="NOP2 YEAST -RELATED NOL1/NOP2/FMU SUN DOMAIN-CONTAINING"/>
    <property type="match status" value="1"/>
</dbReference>
<dbReference type="PANTHER" id="PTHR22807:SF34">
    <property type="entry name" value="TRNA (CYTOSINE(72)-C(5))-METHYLTRANSFERASE NSUN6"/>
    <property type="match status" value="1"/>
</dbReference>
<keyword evidence="3 5" id="KW-0949">S-adenosyl-L-methionine</keyword>
<dbReference type="Gene3D" id="2.30.130.10">
    <property type="entry name" value="PUA domain"/>
    <property type="match status" value="1"/>
</dbReference>
<name>A0A7S0ZAX3_9RHOD</name>
<feature type="binding site" evidence="5">
    <location>
        <position position="279"/>
    </location>
    <ligand>
        <name>S-adenosyl-L-methionine</name>
        <dbReference type="ChEBI" id="CHEBI:59789"/>
    </ligand>
</feature>
<dbReference type="InterPro" id="IPR036974">
    <property type="entry name" value="PUA_sf"/>
</dbReference>
<evidence type="ECO:0000256" key="5">
    <source>
        <dbReference type="PROSITE-ProRule" id="PRU01023"/>
    </source>
</evidence>
<dbReference type="CDD" id="cd21150">
    <property type="entry name" value="PUA_NSun6-like"/>
    <property type="match status" value="1"/>
</dbReference>
<dbReference type="GO" id="GO:0008173">
    <property type="term" value="F:RNA methyltransferase activity"/>
    <property type="evidence" value="ECO:0007669"/>
    <property type="project" value="InterPro"/>
</dbReference>
<evidence type="ECO:0000256" key="1">
    <source>
        <dbReference type="ARBA" id="ARBA00022603"/>
    </source>
</evidence>
<dbReference type="GO" id="GO:0003723">
    <property type="term" value="F:RNA binding"/>
    <property type="evidence" value="ECO:0007669"/>
    <property type="project" value="UniProtKB-UniRule"/>
</dbReference>